<dbReference type="AlphaFoldDB" id="A0A255GM68"/>
<accession>A0A255GM68</accession>
<keyword evidence="8 12" id="KW-0285">Flavoprotein</keyword>
<dbReference type="PANTHER" id="PTHR42923:SF3">
    <property type="entry name" value="PROTOPORPHYRINOGEN OXIDASE"/>
    <property type="match status" value="1"/>
</dbReference>
<dbReference type="Gene3D" id="3.50.50.60">
    <property type="entry name" value="FAD/NAD(P)-binding domain"/>
    <property type="match status" value="1"/>
</dbReference>
<name>A0A255GM68_9ACTN</name>
<dbReference type="EC" id="1.3.3.15" evidence="6 12"/>
<dbReference type="InterPro" id="IPR002937">
    <property type="entry name" value="Amino_oxidase"/>
</dbReference>
<reference evidence="14 15" key="1">
    <citation type="submission" date="2017-07" db="EMBL/GenBank/DDBJ databases">
        <title>Draft whole genome sequences of clinical Proprionibacteriaceae strains.</title>
        <authorList>
            <person name="Bernier A.-M."/>
            <person name="Bernard K."/>
            <person name="Domingo M.-C."/>
        </authorList>
    </citation>
    <scope>NUCLEOTIDE SEQUENCE [LARGE SCALE GENOMIC DNA]</scope>
    <source>
        <strain evidence="14 15">NML 130396</strain>
    </source>
</reference>
<evidence type="ECO:0000256" key="8">
    <source>
        <dbReference type="ARBA" id="ARBA00022630"/>
    </source>
</evidence>
<evidence type="ECO:0000256" key="9">
    <source>
        <dbReference type="ARBA" id="ARBA00022827"/>
    </source>
</evidence>
<dbReference type="EMBL" id="NMVQ01000047">
    <property type="protein sequence ID" value="OYO16661.1"/>
    <property type="molecule type" value="Genomic_DNA"/>
</dbReference>
<dbReference type="InterPro" id="IPR036188">
    <property type="entry name" value="FAD/NAD-bd_sf"/>
</dbReference>
<evidence type="ECO:0000256" key="10">
    <source>
        <dbReference type="ARBA" id="ARBA00023002"/>
    </source>
</evidence>
<evidence type="ECO:0000256" key="11">
    <source>
        <dbReference type="ARBA" id="ARBA00023133"/>
    </source>
</evidence>
<evidence type="ECO:0000256" key="4">
    <source>
        <dbReference type="ARBA" id="ARBA00004744"/>
    </source>
</evidence>
<dbReference type="Proteomes" id="UP000216311">
    <property type="component" value="Unassembled WGS sequence"/>
</dbReference>
<evidence type="ECO:0000256" key="7">
    <source>
        <dbReference type="ARBA" id="ARBA00019046"/>
    </source>
</evidence>
<keyword evidence="11 12" id="KW-0350">Heme biosynthesis</keyword>
<keyword evidence="12" id="KW-0963">Cytoplasm</keyword>
<comment type="subcellular location">
    <subcellularLocation>
        <location evidence="12">Cytoplasm</location>
    </subcellularLocation>
</comment>
<keyword evidence="15" id="KW-1185">Reference proteome</keyword>
<proteinExistence type="inferred from homology"/>
<evidence type="ECO:0000256" key="3">
    <source>
        <dbReference type="ARBA" id="ARBA00002185"/>
    </source>
</evidence>
<comment type="cofactor">
    <cofactor evidence="2 12">
        <name>FAD</name>
        <dbReference type="ChEBI" id="CHEBI:57692"/>
    </cofactor>
</comment>
<evidence type="ECO:0000256" key="5">
    <source>
        <dbReference type="ARBA" id="ARBA00008310"/>
    </source>
</evidence>
<evidence type="ECO:0000259" key="13">
    <source>
        <dbReference type="Pfam" id="PF01593"/>
    </source>
</evidence>
<dbReference type="GO" id="GO:0004729">
    <property type="term" value="F:oxygen-dependent protoporphyrinogen oxidase activity"/>
    <property type="evidence" value="ECO:0007669"/>
    <property type="project" value="UniProtKB-UniRule"/>
</dbReference>
<dbReference type="PANTHER" id="PTHR42923">
    <property type="entry name" value="PROTOPORPHYRINOGEN OXIDASE"/>
    <property type="match status" value="1"/>
</dbReference>
<dbReference type="RefSeq" id="WP_094365548.1">
    <property type="nucleotide sequence ID" value="NZ_NMVQ01000047.1"/>
</dbReference>
<evidence type="ECO:0000256" key="12">
    <source>
        <dbReference type="RuleBase" id="RU364052"/>
    </source>
</evidence>
<organism evidence="14 15">
    <name type="scientific">Enemella dayhoffiae</name>
    <dbReference type="NCBI Taxonomy" id="2016507"/>
    <lineage>
        <taxon>Bacteria</taxon>
        <taxon>Bacillati</taxon>
        <taxon>Actinomycetota</taxon>
        <taxon>Actinomycetes</taxon>
        <taxon>Propionibacteriales</taxon>
        <taxon>Propionibacteriaceae</taxon>
        <taxon>Enemella</taxon>
    </lineage>
</organism>
<evidence type="ECO:0000256" key="2">
    <source>
        <dbReference type="ARBA" id="ARBA00001974"/>
    </source>
</evidence>
<comment type="similarity">
    <text evidence="5 12">Belongs to the protoporphyrinogen/coproporphyrinogen oxidase family. Coproporphyrinogen III oxidase subfamily.</text>
</comment>
<evidence type="ECO:0000313" key="14">
    <source>
        <dbReference type="EMBL" id="OYO16661.1"/>
    </source>
</evidence>
<comment type="caution">
    <text evidence="14">The sequence shown here is derived from an EMBL/GenBank/DDBJ whole genome shotgun (WGS) entry which is preliminary data.</text>
</comment>
<dbReference type="GO" id="GO:0005737">
    <property type="term" value="C:cytoplasm"/>
    <property type="evidence" value="ECO:0007669"/>
    <property type="project" value="UniProtKB-SubCell"/>
</dbReference>
<keyword evidence="9 12" id="KW-0274">FAD</keyword>
<comment type="function">
    <text evidence="3 12">Involved in coproporphyrin-dependent heme b biosynthesis. Catalyzes the oxidation of coproporphyrinogen III to coproporphyrin III.</text>
</comment>
<keyword evidence="10 12" id="KW-0560">Oxidoreductase</keyword>
<dbReference type="GO" id="GO:0006783">
    <property type="term" value="P:heme biosynthetic process"/>
    <property type="evidence" value="ECO:0007669"/>
    <property type="project" value="UniProtKB-UniRule"/>
</dbReference>
<sequence>MKRVVVIGAGLAGLVAARRLVEQGHQVQLLEASDRVGGQVHTVDFHRLPVDVGAESMHLGAPQLAALVDGLGLTGEVVGANPGSSWLHTRRGLTHLPAGVGPTGPTRLGPVLKSGLLSPFALARAGLEPLLARKIDGDLSVGEFTTRRFGRAVTETFVDPLLGNLHAGDVDRLSLVSTAPQLLPVARAGKSLVLRKRPAPPPGAAQVPMFASFPDGLRRLIDGLADGLSVRLGAPARALGRTPQGWRVDTDTETLEADEVLLAMPAAVAADLLAPHFADTASVLTEGRVADVATIVLAYPAAVATNRTLAGGNGILLNSRSGRLVKAATFLSRKWGHLESDEVFLVRASAGRAGSDVLELLDDDGLARRVHKELSELVGISARPVDQLVTRWNGAYPQLEVGHAARMLRVREQLAGSGVRLVGSAFDGLGMPSVVKSAEAAVAAVGER</sequence>
<dbReference type="SUPFAM" id="SSF51905">
    <property type="entry name" value="FAD/NAD(P)-binding domain"/>
    <property type="match status" value="1"/>
</dbReference>
<dbReference type="OrthoDB" id="4496419at2"/>
<evidence type="ECO:0000313" key="15">
    <source>
        <dbReference type="Proteomes" id="UP000216311"/>
    </source>
</evidence>
<dbReference type="UniPathway" id="UPA00252"/>
<evidence type="ECO:0000256" key="1">
    <source>
        <dbReference type="ARBA" id="ARBA00001755"/>
    </source>
</evidence>
<gene>
    <name evidence="14" type="primary">hemG</name>
    <name evidence="14" type="ORF">CGZ93_18035</name>
</gene>
<evidence type="ECO:0000256" key="6">
    <source>
        <dbReference type="ARBA" id="ARBA00012402"/>
    </source>
</evidence>
<dbReference type="SUPFAM" id="SSF54373">
    <property type="entry name" value="FAD-linked reductases, C-terminal domain"/>
    <property type="match status" value="1"/>
</dbReference>
<dbReference type="InterPro" id="IPR050464">
    <property type="entry name" value="Zeta_carotene_desat/Oxidored"/>
</dbReference>
<feature type="domain" description="Amine oxidase" evidence="13">
    <location>
        <begin position="11"/>
        <end position="445"/>
    </location>
</feature>
<dbReference type="Pfam" id="PF01593">
    <property type="entry name" value="Amino_oxidase"/>
    <property type="match status" value="1"/>
</dbReference>
<comment type="pathway">
    <text evidence="4 12">Porphyrin-containing compound metabolism; protoheme biosynthesis.</text>
</comment>
<dbReference type="NCBIfam" id="TIGR00562">
    <property type="entry name" value="proto_IX_ox"/>
    <property type="match status" value="1"/>
</dbReference>
<protein>
    <recommendedName>
        <fullName evidence="7 12">Coproporphyrinogen III oxidase</fullName>
        <ecNumber evidence="6 12">1.3.3.15</ecNumber>
    </recommendedName>
</protein>
<dbReference type="Gene3D" id="3.90.660.20">
    <property type="entry name" value="Protoporphyrinogen oxidase, mitochondrial, domain 2"/>
    <property type="match status" value="1"/>
</dbReference>
<comment type="catalytic activity">
    <reaction evidence="1">
        <text>coproporphyrinogen III + 3 O2 = coproporphyrin III + 3 H2O2</text>
        <dbReference type="Rhea" id="RHEA:43436"/>
        <dbReference type="ChEBI" id="CHEBI:15379"/>
        <dbReference type="ChEBI" id="CHEBI:16240"/>
        <dbReference type="ChEBI" id="CHEBI:57309"/>
        <dbReference type="ChEBI" id="CHEBI:131725"/>
        <dbReference type="EC" id="1.3.3.15"/>
    </reaction>
    <physiologicalReaction direction="left-to-right" evidence="1">
        <dbReference type="Rhea" id="RHEA:43437"/>
    </physiologicalReaction>
</comment>
<dbReference type="InterPro" id="IPR004572">
    <property type="entry name" value="Protoporphyrinogen_oxidase"/>
</dbReference>
<dbReference type="Gene3D" id="1.10.3110.10">
    <property type="entry name" value="protoporphyrinogen ix oxidase, domain 3"/>
    <property type="match status" value="1"/>
</dbReference>